<feature type="transmembrane region" description="Helical" evidence="1">
    <location>
        <begin position="49"/>
        <end position="71"/>
    </location>
</feature>
<proteinExistence type="predicted"/>
<dbReference type="EMBL" id="CP042912">
    <property type="protein sequence ID" value="QEG25104.1"/>
    <property type="molecule type" value="Genomic_DNA"/>
</dbReference>
<feature type="transmembrane region" description="Helical" evidence="1">
    <location>
        <begin position="91"/>
        <end position="113"/>
    </location>
</feature>
<feature type="transmembrane region" description="Helical" evidence="1">
    <location>
        <begin position="20"/>
        <end position="43"/>
    </location>
</feature>
<keyword evidence="1" id="KW-1133">Transmembrane helix</keyword>
<keyword evidence="1" id="KW-0812">Transmembrane</keyword>
<evidence type="ECO:0000256" key="1">
    <source>
        <dbReference type="SAM" id="Phobius"/>
    </source>
</evidence>
<evidence type="ECO:0000313" key="2">
    <source>
        <dbReference type="EMBL" id="QEG25104.1"/>
    </source>
</evidence>
<gene>
    <name evidence="2" type="ORF">MFFC18_50270</name>
</gene>
<name>A0A5B9PFN4_9BACT</name>
<dbReference type="RefSeq" id="WP_075084205.1">
    <property type="nucleotide sequence ID" value="NZ_CP042912.1"/>
</dbReference>
<keyword evidence="3" id="KW-1185">Reference proteome</keyword>
<dbReference type="Proteomes" id="UP000322214">
    <property type="component" value="Chromosome"/>
</dbReference>
<accession>A0A5B9PFN4</accession>
<reference evidence="2 3" key="1">
    <citation type="submission" date="2019-08" db="EMBL/GenBank/DDBJ databases">
        <title>Deep-cultivation of Planctomycetes and their phenomic and genomic characterization uncovers novel biology.</title>
        <authorList>
            <person name="Wiegand S."/>
            <person name="Jogler M."/>
            <person name="Boedeker C."/>
            <person name="Pinto D."/>
            <person name="Vollmers J."/>
            <person name="Rivas-Marin E."/>
            <person name="Kohn T."/>
            <person name="Peeters S.H."/>
            <person name="Heuer A."/>
            <person name="Rast P."/>
            <person name="Oberbeckmann S."/>
            <person name="Bunk B."/>
            <person name="Jeske O."/>
            <person name="Meyerdierks A."/>
            <person name="Storesund J.E."/>
            <person name="Kallscheuer N."/>
            <person name="Luecker S."/>
            <person name="Lage O.M."/>
            <person name="Pohl T."/>
            <person name="Merkel B.J."/>
            <person name="Hornburger P."/>
            <person name="Mueller R.-W."/>
            <person name="Bruemmer F."/>
            <person name="Labrenz M."/>
            <person name="Spormann A.M."/>
            <person name="Op den Camp H."/>
            <person name="Overmann J."/>
            <person name="Amann R."/>
            <person name="Jetten M.S.M."/>
            <person name="Mascher T."/>
            <person name="Medema M.H."/>
            <person name="Devos D.P."/>
            <person name="Kaster A.-K."/>
            <person name="Ovreas L."/>
            <person name="Rohde M."/>
            <person name="Galperin M.Y."/>
            <person name="Jogler C."/>
        </authorList>
    </citation>
    <scope>NUCLEOTIDE SEQUENCE [LARGE SCALE GENOMIC DNA]</scope>
    <source>
        <strain evidence="2 3">FC18</strain>
    </source>
</reference>
<sequence>MPLSKSELEQVAKPTQTLQIIGGAMIMGVSVAGVMLSAVAGFAKLDTELSMLVAMAAMTGAVMYSIAFGAFKMLSSQTDSKSDDLMSNFKVLQTAWIVRFAIIEGACFLNLMVTLVEHSLITLFVAVFGVLLMVIGFPRTMKVEELLEERMK</sequence>
<dbReference type="AlphaFoldDB" id="A0A5B9PFN4"/>
<dbReference type="KEGG" id="mff:MFFC18_50270"/>
<organism evidence="2 3">
    <name type="scientific">Mariniblastus fucicola</name>
    <dbReference type="NCBI Taxonomy" id="980251"/>
    <lineage>
        <taxon>Bacteria</taxon>
        <taxon>Pseudomonadati</taxon>
        <taxon>Planctomycetota</taxon>
        <taxon>Planctomycetia</taxon>
        <taxon>Pirellulales</taxon>
        <taxon>Pirellulaceae</taxon>
        <taxon>Mariniblastus</taxon>
    </lineage>
</organism>
<protein>
    <submittedName>
        <fullName evidence="2">Uncharacterized protein</fullName>
    </submittedName>
</protein>
<keyword evidence="1" id="KW-0472">Membrane</keyword>
<feature type="transmembrane region" description="Helical" evidence="1">
    <location>
        <begin position="119"/>
        <end position="137"/>
    </location>
</feature>
<evidence type="ECO:0000313" key="3">
    <source>
        <dbReference type="Proteomes" id="UP000322214"/>
    </source>
</evidence>